<gene>
    <name evidence="9" type="ORF">H9X81_00400</name>
</gene>
<comment type="subcellular location">
    <subcellularLocation>
        <location evidence="1">Membrane</location>
        <topology evidence="1">Multi-pass membrane protein</topology>
    </subcellularLocation>
</comment>
<evidence type="ECO:0000256" key="2">
    <source>
        <dbReference type="ARBA" id="ARBA00009904"/>
    </source>
</evidence>
<evidence type="ECO:0000256" key="8">
    <source>
        <dbReference type="SAM" id="Phobius"/>
    </source>
</evidence>
<proteinExistence type="inferred from homology"/>
<evidence type="ECO:0008006" key="11">
    <source>
        <dbReference type="Google" id="ProtNLM"/>
    </source>
</evidence>
<evidence type="ECO:0000256" key="3">
    <source>
        <dbReference type="ARBA" id="ARBA00022448"/>
    </source>
</evidence>
<evidence type="ECO:0000313" key="10">
    <source>
        <dbReference type="Proteomes" id="UP000724149"/>
    </source>
</evidence>
<protein>
    <recommendedName>
        <fullName evidence="11">V-type ATP synthase subunit I</fullName>
    </recommendedName>
</protein>
<keyword evidence="10" id="KW-1185">Reference proteome</keyword>
<feature type="transmembrane region" description="Helical" evidence="8">
    <location>
        <begin position="583"/>
        <end position="602"/>
    </location>
</feature>
<comment type="caution">
    <text evidence="9">The sequence shown here is derived from an EMBL/GenBank/DDBJ whole genome shotgun (WGS) entry which is preliminary data.</text>
</comment>
<evidence type="ECO:0000256" key="5">
    <source>
        <dbReference type="ARBA" id="ARBA00022989"/>
    </source>
</evidence>
<keyword evidence="3" id="KW-0813">Transport</keyword>
<keyword evidence="5 8" id="KW-1133">Transmembrane helix</keyword>
<accession>A0ABS2GKU2</accession>
<dbReference type="PANTHER" id="PTHR11629">
    <property type="entry name" value="VACUOLAR PROTON ATPASES"/>
    <property type="match status" value="1"/>
</dbReference>
<dbReference type="Pfam" id="PF01496">
    <property type="entry name" value="V_ATPase_I"/>
    <property type="match status" value="1"/>
</dbReference>
<dbReference type="InterPro" id="IPR002490">
    <property type="entry name" value="V-ATPase_116kDa_su"/>
</dbReference>
<dbReference type="RefSeq" id="WP_204719188.1">
    <property type="nucleotide sequence ID" value="NZ_JACSNR010000001.1"/>
</dbReference>
<evidence type="ECO:0000256" key="1">
    <source>
        <dbReference type="ARBA" id="ARBA00004141"/>
    </source>
</evidence>
<dbReference type="Proteomes" id="UP000724149">
    <property type="component" value="Unassembled WGS sequence"/>
</dbReference>
<evidence type="ECO:0000256" key="6">
    <source>
        <dbReference type="ARBA" id="ARBA00023065"/>
    </source>
</evidence>
<comment type="similarity">
    <text evidence="2">Belongs to the V-ATPase 116 kDa subunit family.</text>
</comment>
<organism evidence="9 10">
    <name type="scientific">Hydrogenoanaerobacterium saccharovorans</name>
    <dbReference type="NCBI Taxonomy" id="474960"/>
    <lineage>
        <taxon>Bacteria</taxon>
        <taxon>Bacillati</taxon>
        <taxon>Bacillota</taxon>
        <taxon>Clostridia</taxon>
        <taxon>Eubacteriales</taxon>
        <taxon>Oscillospiraceae</taxon>
        <taxon>Hydrogenoanaerobacterium</taxon>
    </lineage>
</organism>
<feature type="transmembrane region" description="Helical" evidence="8">
    <location>
        <begin position="430"/>
        <end position="458"/>
    </location>
</feature>
<reference evidence="9 10" key="1">
    <citation type="journal article" date="2021" name="Sci. Rep.">
        <title>The distribution of antibiotic resistance genes in chicken gut microbiota commensals.</title>
        <authorList>
            <person name="Juricova H."/>
            <person name="Matiasovicova J."/>
            <person name="Kubasova T."/>
            <person name="Cejkova D."/>
            <person name="Rychlik I."/>
        </authorList>
    </citation>
    <scope>NUCLEOTIDE SEQUENCE [LARGE SCALE GENOMIC DNA]</scope>
    <source>
        <strain evidence="9 10">An564</strain>
    </source>
</reference>
<feature type="transmembrane region" description="Helical" evidence="8">
    <location>
        <begin position="521"/>
        <end position="542"/>
    </location>
</feature>
<dbReference type="EMBL" id="JACSNR010000001">
    <property type="protein sequence ID" value="MBM6922153.1"/>
    <property type="molecule type" value="Genomic_DNA"/>
</dbReference>
<evidence type="ECO:0000256" key="7">
    <source>
        <dbReference type="ARBA" id="ARBA00023136"/>
    </source>
</evidence>
<keyword evidence="4 8" id="KW-0812">Transmembrane</keyword>
<evidence type="ECO:0000256" key="4">
    <source>
        <dbReference type="ARBA" id="ARBA00022692"/>
    </source>
</evidence>
<keyword evidence="7 8" id="KW-0472">Membrane</keyword>
<feature type="transmembrane region" description="Helical" evidence="8">
    <location>
        <begin position="470"/>
        <end position="491"/>
    </location>
</feature>
<feature type="transmembrane region" description="Helical" evidence="8">
    <location>
        <begin position="554"/>
        <end position="577"/>
    </location>
</feature>
<keyword evidence="6" id="KW-0406">Ion transport</keyword>
<evidence type="ECO:0000313" key="9">
    <source>
        <dbReference type="EMBL" id="MBM6922153.1"/>
    </source>
</evidence>
<name>A0ABS2GKU2_9FIRM</name>
<feature type="transmembrane region" description="Helical" evidence="8">
    <location>
        <begin position="673"/>
        <end position="696"/>
    </location>
</feature>
<dbReference type="PANTHER" id="PTHR11629:SF63">
    <property type="entry name" value="V-TYPE PROTON ATPASE SUBUNIT A"/>
    <property type="match status" value="1"/>
</dbReference>
<sequence length="730" mass="81721">MSIEKMKLVKVTGNLNKMNAALTTCFEGGFFHPEHVSEKAGADGYHPFDAVNPYLPILSKLDQIAKDCGVDFAPKQKIDREKMEIAATLLLGIEGKYLETRFGKLPTAQVDRFQEMSGSKFFFVPLIEKVNDCWCIYSASRQSMEEVDHLFAEAGFEKAWVPNFSEEDGTVTDFAFEAEIRQLTEQKQLLLAAKERGSSAIEQLSHMENLSVSLDDIFASKYLQVRFGRIPSDSYQKLKYYDDRLFFFQPLSEDGEFVWGFCFTDKIHVAEVDEILSSLFFERVWIPEYVHGVPGQTFEHLRNAIEEADRELATTDELIHETIDQNFDMCSILYATLQYLSRSFELRRHVSIHDDSFILVGFVPEKETAALEKKLHELDPNLTVEITAHDSDKRFQAPTKLKNNFIVKPFEMFVDMYGTPGYNETDPTSFLAWTYILLFGIMFGDLGQGLVIAALGLFLDRVKKMNFGKILERIGISAAIFGTIYGSVFGLEHVLDPFYTDVLGLPGKPVEVMDGETINTLLMAAIALGVAMIVMAMLINVFTGLRNRDWEKALFSNNGVAGLVFYGAVLAGMVSMLTGGPNLFTLPYILGLLVLPILVIFLKEPLGRLAKGEHFELEGGVGSFIIEGFFELFDVVLSFVTNTLSFMRVGGFIISHAGMMSVVLTLTEMFTGAGSIIVLIFGNIFVMALEGFIVGIQSLRLEFYELFSRYFDGQGVPYAPVSMDAQAAGE</sequence>